<comment type="caution">
    <text evidence="4">The sequence shown here is derived from an EMBL/GenBank/DDBJ whole genome shotgun (WGS) entry which is preliminary data.</text>
</comment>
<dbReference type="CDD" id="cd03214">
    <property type="entry name" value="ABC_Iron-Siderophores_B12_Hemin"/>
    <property type="match status" value="1"/>
</dbReference>
<proteinExistence type="predicted"/>
<dbReference type="InterPro" id="IPR003439">
    <property type="entry name" value="ABC_transporter-like_ATP-bd"/>
</dbReference>
<dbReference type="NCBIfam" id="NF010068">
    <property type="entry name" value="PRK13548.1"/>
    <property type="match status" value="1"/>
</dbReference>
<evidence type="ECO:0000256" key="2">
    <source>
        <dbReference type="ARBA" id="ARBA00022967"/>
    </source>
</evidence>
<sequence>MNSILNVENIEFSYDKAPLLEDIDFNVPNGSFVSILGPNGSGKTTLLKNLCGLLSPRKGTISLRNRKIGSFKHKEFAKTVAVVHQSSSVGFSFSVFDTVLMGRFPYIKKLQGETSEDIQAAEEAMKNTGVWHLREKDIREISGGERQRVMIARALTQEPELLILDEPISNLDIKFQINILQVCKKLNKEKGITIVTTLHDINLAGQYSDYILLLNKGKLVSQDEPKNVLTVENIEKVYEIKVELLNRDGHEFPYIVPRTSL</sequence>
<dbReference type="InterPro" id="IPR017871">
    <property type="entry name" value="ABC_transporter-like_CS"/>
</dbReference>
<dbReference type="PANTHER" id="PTHR42794">
    <property type="entry name" value="HEMIN IMPORT ATP-BINDING PROTEIN HMUV"/>
    <property type="match status" value="1"/>
</dbReference>
<organism evidence="4 5">
    <name type="scientific">Alkaliphilus flagellatus</name>
    <dbReference type="NCBI Taxonomy" id="2841507"/>
    <lineage>
        <taxon>Bacteria</taxon>
        <taxon>Bacillati</taxon>
        <taxon>Bacillota</taxon>
        <taxon>Clostridia</taxon>
        <taxon>Peptostreptococcales</taxon>
        <taxon>Natronincolaceae</taxon>
        <taxon>Alkaliphilus</taxon>
    </lineage>
</organism>
<dbReference type="PANTHER" id="PTHR42794:SF1">
    <property type="entry name" value="HEMIN IMPORT ATP-BINDING PROTEIN HMUV"/>
    <property type="match status" value="1"/>
</dbReference>
<dbReference type="PROSITE" id="PS50893">
    <property type="entry name" value="ABC_TRANSPORTER_2"/>
    <property type="match status" value="1"/>
</dbReference>
<keyword evidence="2" id="KW-1278">Translocase</keyword>
<evidence type="ECO:0000313" key="5">
    <source>
        <dbReference type="Proteomes" id="UP000779508"/>
    </source>
</evidence>
<evidence type="ECO:0000256" key="1">
    <source>
        <dbReference type="ARBA" id="ARBA00022448"/>
    </source>
</evidence>
<protein>
    <submittedName>
        <fullName evidence="4">Heme ABC transporter ATP-binding protein</fullName>
    </submittedName>
</protein>
<dbReference type="Proteomes" id="UP000779508">
    <property type="component" value="Unassembled WGS sequence"/>
</dbReference>
<evidence type="ECO:0000259" key="3">
    <source>
        <dbReference type="PROSITE" id="PS50893"/>
    </source>
</evidence>
<dbReference type="EMBL" id="JAHLQK010000007">
    <property type="protein sequence ID" value="MBU5678079.1"/>
    <property type="molecule type" value="Genomic_DNA"/>
</dbReference>
<keyword evidence="4" id="KW-0067">ATP-binding</keyword>
<dbReference type="Pfam" id="PF00005">
    <property type="entry name" value="ABC_tran"/>
    <property type="match status" value="1"/>
</dbReference>
<accession>A0ABS6G7J2</accession>
<name>A0ABS6G7J2_9FIRM</name>
<evidence type="ECO:0000313" key="4">
    <source>
        <dbReference type="EMBL" id="MBU5678079.1"/>
    </source>
</evidence>
<keyword evidence="1" id="KW-0813">Transport</keyword>
<dbReference type="PROSITE" id="PS00211">
    <property type="entry name" value="ABC_TRANSPORTER_1"/>
    <property type="match status" value="1"/>
</dbReference>
<dbReference type="SMART" id="SM00382">
    <property type="entry name" value="AAA"/>
    <property type="match status" value="1"/>
</dbReference>
<dbReference type="GO" id="GO:0005524">
    <property type="term" value="F:ATP binding"/>
    <property type="evidence" value="ECO:0007669"/>
    <property type="project" value="UniProtKB-KW"/>
</dbReference>
<reference evidence="4 5" key="1">
    <citation type="submission" date="2021-06" db="EMBL/GenBank/DDBJ databases">
        <authorList>
            <person name="Sun Q."/>
            <person name="Li D."/>
        </authorList>
    </citation>
    <scope>NUCLEOTIDE SEQUENCE [LARGE SCALE GENOMIC DNA]</scope>
    <source>
        <strain evidence="4 5">MSJ-5</strain>
    </source>
</reference>
<keyword evidence="5" id="KW-1185">Reference proteome</keyword>
<gene>
    <name evidence="4" type="ORF">KQI88_16830</name>
</gene>
<dbReference type="RefSeq" id="WP_216419370.1">
    <property type="nucleotide sequence ID" value="NZ_JAHLQK010000007.1"/>
</dbReference>
<feature type="domain" description="ABC transporter" evidence="3">
    <location>
        <begin position="5"/>
        <end position="241"/>
    </location>
</feature>
<keyword evidence="4" id="KW-0547">Nucleotide-binding</keyword>
<dbReference type="InterPro" id="IPR003593">
    <property type="entry name" value="AAA+_ATPase"/>
</dbReference>